<keyword evidence="1" id="KW-0812">Transmembrane</keyword>
<feature type="domain" description="HNH nuclease" evidence="2">
    <location>
        <begin position="129"/>
        <end position="181"/>
    </location>
</feature>
<dbReference type="InterPro" id="IPR003615">
    <property type="entry name" value="HNH_nuc"/>
</dbReference>
<feature type="transmembrane region" description="Helical" evidence="1">
    <location>
        <begin position="6"/>
        <end position="22"/>
    </location>
</feature>
<protein>
    <recommendedName>
        <fullName evidence="2">HNH nuclease domain-containing protein</fullName>
    </recommendedName>
</protein>
<accession>A0A6C0H5V9</accession>
<dbReference type="Gene3D" id="1.10.30.50">
    <property type="match status" value="1"/>
</dbReference>
<evidence type="ECO:0000256" key="1">
    <source>
        <dbReference type="SAM" id="Phobius"/>
    </source>
</evidence>
<evidence type="ECO:0000313" key="3">
    <source>
        <dbReference type="EMBL" id="QHT75596.1"/>
    </source>
</evidence>
<keyword evidence="1" id="KW-0472">Membrane</keyword>
<dbReference type="InterPro" id="IPR002711">
    <property type="entry name" value="HNH"/>
</dbReference>
<sequence length="189" mass="22087">MKLELLIIVISFFFIYNTWYDYKISNIFIKWKKHIKIISIIIIAYIFYYSIKKNKINKNLLLSTNEFIKYLPVDKSSGFTALSTVFDLTNNSDSFMYELNSQQKKMIQSQGGRSHPIIGNKTKRVVSETKKKYVASNQDWKCGKCNNKLNAWFEVDHKIRLEHGGTNEVNNLVALCRECHGKKTTLENL</sequence>
<keyword evidence="1" id="KW-1133">Transmembrane helix</keyword>
<dbReference type="GO" id="GO:0003676">
    <property type="term" value="F:nucleic acid binding"/>
    <property type="evidence" value="ECO:0007669"/>
    <property type="project" value="InterPro"/>
</dbReference>
<organism evidence="3">
    <name type="scientific">viral metagenome</name>
    <dbReference type="NCBI Taxonomy" id="1070528"/>
    <lineage>
        <taxon>unclassified sequences</taxon>
        <taxon>metagenomes</taxon>
        <taxon>organismal metagenomes</taxon>
    </lineage>
</organism>
<proteinExistence type="predicted"/>
<dbReference type="CDD" id="cd00085">
    <property type="entry name" value="HNHc"/>
    <property type="match status" value="1"/>
</dbReference>
<dbReference type="AlphaFoldDB" id="A0A6C0H5V9"/>
<dbReference type="SMART" id="SM00507">
    <property type="entry name" value="HNHc"/>
    <property type="match status" value="1"/>
</dbReference>
<dbReference type="Pfam" id="PF01844">
    <property type="entry name" value="HNH"/>
    <property type="match status" value="1"/>
</dbReference>
<evidence type="ECO:0000259" key="2">
    <source>
        <dbReference type="SMART" id="SM00507"/>
    </source>
</evidence>
<dbReference type="GO" id="GO:0004519">
    <property type="term" value="F:endonuclease activity"/>
    <property type="evidence" value="ECO:0007669"/>
    <property type="project" value="InterPro"/>
</dbReference>
<name>A0A6C0H5V9_9ZZZZ</name>
<dbReference type="EMBL" id="MN739880">
    <property type="protein sequence ID" value="QHT75596.1"/>
    <property type="molecule type" value="Genomic_DNA"/>
</dbReference>
<feature type="transmembrane region" description="Helical" evidence="1">
    <location>
        <begin position="34"/>
        <end position="51"/>
    </location>
</feature>
<dbReference type="GO" id="GO:0008270">
    <property type="term" value="F:zinc ion binding"/>
    <property type="evidence" value="ECO:0007669"/>
    <property type="project" value="InterPro"/>
</dbReference>
<reference evidence="3" key="1">
    <citation type="journal article" date="2020" name="Nature">
        <title>Giant virus diversity and host interactions through global metagenomics.</title>
        <authorList>
            <person name="Schulz F."/>
            <person name="Roux S."/>
            <person name="Paez-Espino D."/>
            <person name="Jungbluth S."/>
            <person name="Walsh D.A."/>
            <person name="Denef V.J."/>
            <person name="McMahon K.D."/>
            <person name="Konstantinidis K.T."/>
            <person name="Eloe-Fadrosh E.A."/>
            <person name="Kyrpides N.C."/>
            <person name="Woyke T."/>
        </authorList>
    </citation>
    <scope>NUCLEOTIDE SEQUENCE</scope>
    <source>
        <strain evidence="3">GVMAG-M-3300023179-71</strain>
    </source>
</reference>